<dbReference type="SMART" id="SM00644">
    <property type="entry name" value="Ami_2"/>
    <property type="match status" value="1"/>
</dbReference>
<dbReference type="GO" id="GO:0009253">
    <property type="term" value="P:peptidoglycan catabolic process"/>
    <property type="evidence" value="ECO:0007669"/>
    <property type="project" value="InterPro"/>
</dbReference>
<protein>
    <recommendedName>
        <fullName evidence="2">N-acetylmuramoyl-L-alanine amidase</fullName>
        <ecNumber evidence="2">3.5.1.28</ecNumber>
    </recommendedName>
</protein>
<dbReference type="PANTHER" id="PTHR30417">
    <property type="entry name" value="N-ACETYLMURAMOYL-L-ALANINE AMIDASE AMID"/>
    <property type="match status" value="1"/>
</dbReference>
<name>A0A6M3KA29_9ZZZZ</name>
<accession>A0A6M3KA29</accession>
<dbReference type="PANTHER" id="PTHR30417:SF1">
    <property type="entry name" value="N-ACETYLMURAMOYL-L-ALANINE AMIDASE AMID"/>
    <property type="match status" value="1"/>
</dbReference>
<sequence length="190" mass="22003">MRHPPINKYTRPGAKITAHKGVCCHWTATPRATAENIYAAFERNRVNGVYASAQYIVGMDGKVIEYVPPDEIAYHAGTDKAYTPMAETLWMDQPHKALRHPYFYLVGIEICHKDIIGKFTDAAIYATQQLCVDLWHRYDYGDPVTHIYRHSDMTFKGYRNVPGELTCPRWWCENYADWLGFRLSVKQELI</sequence>
<evidence type="ECO:0000256" key="4">
    <source>
        <dbReference type="ARBA" id="ARBA00023316"/>
    </source>
</evidence>
<dbReference type="GO" id="GO:0008745">
    <property type="term" value="F:N-acetylmuramoyl-L-alanine amidase activity"/>
    <property type="evidence" value="ECO:0007669"/>
    <property type="project" value="UniProtKB-EC"/>
</dbReference>
<organism evidence="6">
    <name type="scientific">viral metagenome</name>
    <dbReference type="NCBI Taxonomy" id="1070528"/>
    <lineage>
        <taxon>unclassified sequences</taxon>
        <taxon>metagenomes</taxon>
        <taxon>organismal metagenomes</taxon>
    </lineage>
</organism>
<dbReference type="InterPro" id="IPR036505">
    <property type="entry name" value="Amidase/PGRP_sf"/>
</dbReference>
<evidence type="ECO:0000256" key="3">
    <source>
        <dbReference type="ARBA" id="ARBA00022801"/>
    </source>
</evidence>
<dbReference type="AlphaFoldDB" id="A0A6M3KA29"/>
<dbReference type="GO" id="GO:0071555">
    <property type="term" value="P:cell wall organization"/>
    <property type="evidence" value="ECO:0007669"/>
    <property type="project" value="UniProtKB-KW"/>
</dbReference>
<evidence type="ECO:0000313" key="6">
    <source>
        <dbReference type="EMBL" id="QJA78707.1"/>
    </source>
</evidence>
<gene>
    <name evidence="6" type="ORF">MM415A01024_0001</name>
</gene>
<evidence type="ECO:0000259" key="5">
    <source>
        <dbReference type="SMART" id="SM00644"/>
    </source>
</evidence>
<dbReference type="EC" id="3.5.1.28" evidence="2"/>
<dbReference type="InterPro" id="IPR002502">
    <property type="entry name" value="Amidase_domain"/>
</dbReference>
<keyword evidence="3" id="KW-0378">Hydrolase</keyword>
<dbReference type="Pfam" id="PF01510">
    <property type="entry name" value="Amidase_2"/>
    <property type="match status" value="1"/>
</dbReference>
<proteinExistence type="predicted"/>
<keyword evidence="4" id="KW-0961">Cell wall biogenesis/degradation</keyword>
<dbReference type="InterPro" id="IPR051206">
    <property type="entry name" value="NAMLAA_amidase_2"/>
</dbReference>
<dbReference type="SUPFAM" id="SSF55846">
    <property type="entry name" value="N-acetylmuramoyl-L-alanine amidase-like"/>
    <property type="match status" value="1"/>
</dbReference>
<feature type="domain" description="N-acetylmuramoyl-L-alanine amidase" evidence="5">
    <location>
        <begin position="9"/>
        <end position="163"/>
    </location>
</feature>
<reference evidence="6" key="1">
    <citation type="submission" date="2020-03" db="EMBL/GenBank/DDBJ databases">
        <title>The deep terrestrial virosphere.</title>
        <authorList>
            <person name="Holmfeldt K."/>
            <person name="Nilsson E."/>
            <person name="Simone D."/>
            <person name="Lopez-Fernandez M."/>
            <person name="Wu X."/>
            <person name="de Brujin I."/>
            <person name="Lundin D."/>
            <person name="Andersson A."/>
            <person name="Bertilsson S."/>
            <person name="Dopson M."/>
        </authorList>
    </citation>
    <scope>NUCLEOTIDE SEQUENCE</scope>
    <source>
        <strain evidence="6">MM415A01024</strain>
    </source>
</reference>
<dbReference type="Gene3D" id="3.40.80.10">
    <property type="entry name" value="Peptidoglycan recognition protein-like"/>
    <property type="match status" value="1"/>
</dbReference>
<dbReference type="CDD" id="cd06583">
    <property type="entry name" value="PGRP"/>
    <property type="match status" value="1"/>
</dbReference>
<evidence type="ECO:0000256" key="1">
    <source>
        <dbReference type="ARBA" id="ARBA00001561"/>
    </source>
</evidence>
<dbReference type="EMBL" id="MT142350">
    <property type="protein sequence ID" value="QJA78707.1"/>
    <property type="molecule type" value="Genomic_DNA"/>
</dbReference>
<dbReference type="GO" id="GO:0009254">
    <property type="term" value="P:peptidoglycan turnover"/>
    <property type="evidence" value="ECO:0007669"/>
    <property type="project" value="TreeGrafter"/>
</dbReference>
<comment type="catalytic activity">
    <reaction evidence="1">
        <text>Hydrolyzes the link between N-acetylmuramoyl residues and L-amino acid residues in certain cell-wall glycopeptides.</text>
        <dbReference type="EC" id="3.5.1.28"/>
    </reaction>
</comment>
<evidence type="ECO:0000256" key="2">
    <source>
        <dbReference type="ARBA" id="ARBA00011901"/>
    </source>
</evidence>